<dbReference type="PROSITE" id="PS51034">
    <property type="entry name" value="ZP_2"/>
    <property type="match status" value="1"/>
</dbReference>
<feature type="compositionally biased region" description="Polar residues" evidence="1">
    <location>
        <begin position="338"/>
        <end position="373"/>
    </location>
</feature>
<evidence type="ECO:0000256" key="3">
    <source>
        <dbReference type="SAM" id="SignalP"/>
    </source>
</evidence>
<dbReference type="SMART" id="SM00241">
    <property type="entry name" value="ZP"/>
    <property type="match status" value="1"/>
</dbReference>
<dbReference type="OMA" id="YRCANIT"/>
<dbReference type="PANTHER" id="PTHR46560:SF5">
    <property type="entry name" value="CYPHER, ISOFORM B"/>
    <property type="match status" value="1"/>
</dbReference>
<evidence type="ECO:0000256" key="1">
    <source>
        <dbReference type="SAM" id="MobiDB-lite"/>
    </source>
</evidence>
<sequence length="511" mass="54916">MFRAVITLSACLLVLTGATSIFDFDCRRQGSDCLNQETCNQTSGECICIPADPASNYRCANITSECPEGNYGESCTLQRVQVDCTYDAMYVNINPYGDPQFQGYIYVYGYDKPGECFFIETGNITIPPFVKNSTLLKGYGIELKHIGSKCGDATLKNDTPSSTTFVRKFFVQYDKEFKSPVDQLVTAQCTVQGGDTIFVSSQTTLVEEQGSGYKEVNFTSSSSSVTLEIQSVDSKTLTDKSAVRLGDPIKIVIKGPSLLKVENCTASDGPSTSKIQFLTNGCPVMRYKSIDVTSRRPDSASFEISLKAFRFNGNNNIVNFTCAIKLCSSSVECQMPTCSSTDVSNTTKDNTPAQASNTTAASQNFTTTAPSADNSTTAPSADNSTTAPPPAAPENNSTATGEGLKRKRREATAGNSTVTGSVKVLDPDEADTSGGTGVSEVCTNQRDYLAAVIVLGVFASCLAITIIVLLVILKTSRSKVVPHRQNTFNSPVQTMKLPRLDLHGSNSHQPF</sequence>
<dbReference type="RefSeq" id="XP_055901595.1">
    <property type="nucleotide sequence ID" value="XM_056045620.1"/>
</dbReference>
<dbReference type="GeneID" id="106080342"/>
<keyword evidence="5" id="KW-1185">Reference proteome</keyword>
<keyword evidence="2" id="KW-1133">Transmembrane helix</keyword>
<protein>
    <submittedName>
        <fullName evidence="6">Uncharacterized protein LOC106080342</fullName>
    </submittedName>
</protein>
<feature type="chain" id="PRO_5040776485" evidence="3">
    <location>
        <begin position="19"/>
        <end position="511"/>
    </location>
</feature>
<evidence type="ECO:0000259" key="4">
    <source>
        <dbReference type="PROSITE" id="PS51034"/>
    </source>
</evidence>
<name>A0A9W3BPW9_BIOGL</name>
<feature type="transmembrane region" description="Helical" evidence="2">
    <location>
        <begin position="448"/>
        <end position="473"/>
    </location>
</feature>
<keyword evidence="2" id="KW-0812">Transmembrane</keyword>
<dbReference type="Proteomes" id="UP001165740">
    <property type="component" value="Chromosome 11"/>
</dbReference>
<evidence type="ECO:0000256" key="2">
    <source>
        <dbReference type="SAM" id="Phobius"/>
    </source>
</evidence>
<evidence type="ECO:0000313" key="6">
    <source>
        <dbReference type="RefSeq" id="XP_055901595.1"/>
    </source>
</evidence>
<feature type="region of interest" description="Disordered" evidence="1">
    <location>
        <begin position="338"/>
        <end position="437"/>
    </location>
</feature>
<reference evidence="6" key="1">
    <citation type="submission" date="2025-08" db="UniProtKB">
        <authorList>
            <consortium name="RefSeq"/>
        </authorList>
    </citation>
    <scope>IDENTIFICATION</scope>
</reference>
<dbReference type="Gene3D" id="2.60.40.4100">
    <property type="entry name" value="Zona pellucida, ZP-C domain"/>
    <property type="match status" value="1"/>
</dbReference>
<feature type="signal peptide" evidence="3">
    <location>
        <begin position="1"/>
        <end position="18"/>
    </location>
</feature>
<keyword evidence="2" id="KW-0472">Membrane</keyword>
<evidence type="ECO:0000313" key="5">
    <source>
        <dbReference type="Proteomes" id="UP001165740"/>
    </source>
</evidence>
<dbReference type="OrthoDB" id="6120661at2759"/>
<dbReference type="AlphaFoldDB" id="A0A9W3BPW9"/>
<accession>A0A9W3BPW9</accession>
<proteinExistence type="predicted"/>
<gene>
    <name evidence="6" type="primary">LOC106080342</name>
</gene>
<feature type="domain" description="ZP" evidence="4">
    <location>
        <begin position="83"/>
        <end position="345"/>
    </location>
</feature>
<dbReference type="PANTHER" id="PTHR46560">
    <property type="entry name" value="CYPHER, ISOFORM B"/>
    <property type="match status" value="1"/>
</dbReference>
<organism evidence="5 6">
    <name type="scientific">Biomphalaria glabrata</name>
    <name type="common">Bloodfluke planorb</name>
    <name type="synonym">Freshwater snail</name>
    <dbReference type="NCBI Taxonomy" id="6526"/>
    <lineage>
        <taxon>Eukaryota</taxon>
        <taxon>Metazoa</taxon>
        <taxon>Spiralia</taxon>
        <taxon>Lophotrochozoa</taxon>
        <taxon>Mollusca</taxon>
        <taxon>Gastropoda</taxon>
        <taxon>Heterobranchia</taxon>
        <taxon>Euthyneura</taxon>
        <taxon>Panpulmonata</taxon>
        <taxon>Hygrophila</taxon>
        <taxon>Lymnaeoidea</taxon>
        <taxon>Planorbidae</taxon>
        <taxon>Biomphalaria</taxon>
    </lineage>
</organism>
<keyword evidence="3" id="KW-0732">Signal</keyword>
<dbReference type="InterPro" id="IPR001507">
    <property type="entry name" value="ZP_dom"/>
</dbReference>
<dbReference type="InterPro" id="IPR042235">
    <property type="entry name" value="ZP-C_dom"/>
</dbReference>
<feature type="compositionally biased region" description="Low complexity" evidence="1">
    <location>
        <begin position="374"/>
        <end position="386"/>
    </location>
</feature>